<dbReference type="Proteomes" id="UP000046395">
    <property type="component" value="Unassembled WGS sequence"/>
</dbReference>
<dbReference type="InterPro" id="IPR000717">
    <property type="entry name" value="PCI_dom"/>
</dbReference>
<organism evidence="5 6">
    <name type="scientific">Trichuris muris</name>
    <name type="common">Mouse whipworm</name>
    <dbReference type="NCBI Taxonomy" id="70415"/>
    <lineage>
        <taxon>Eukaryota</taxon>
        <taxon>Metazoa</taxon>
        <taxon>Ecdysozoa</taxon>
        <taxon>Nematoda</taxon>
        <taxon>Enoplea</taxon>
        <taxon>Dorylaimia</taxon>
        <taxon>Trichinellida</taxon>
        <taxon>Trichuridae</taxon>
        <taxon>Trichuris</taxon>
    </lineage>
</organism>
<reference evidence="6" key="3">
    <citation type="submission" date="2019-12" db="UniProtKB">
        <authorList>
            <consortium name="WormBaseParasite"/>
        </authorList>
    </citation>
    <scope>IDENTIFICATION</scope>
</reference>
<keyword evidence="5" id="KW-1185">Reference proteome</keyword>
<feature type="compositionally biased region" description="Basic and acidic residues" evidence="3">
    <location>
        <begin position="469"/>
        <end position="488"/>
    </location>
</feature>
<dbReference type="GO" id="GO:0030234">
    <property type="term" value="F:enzyme regulator activity"/>
    <property type="evidence" value="ECO:0007669"/>
    <property type="project" value="InterPro"/>
</dbReference>
<evidence type="ECO:0000256" key="2">
    <source>
        <dbReference type="ARBA" id="ARBA00022942"/>
    </source>
</evidence>
<dbReference type="Pfam" id="PF25573">
    <property type="entry name" value="TPR_PSMD3_N"/>
    <property type="match status" value="1"/>
</dbReference>
<evidence type="ECO:0000313" key="5">
    <source>
        <dbReference type="Proteomes" id="UP000046395"/>
    </source>
</evidence>
<accession>A0A5S6QPU9</accession>
<dbReference type="PANTHER" id="PTHR10758">
    <property type="entry name" value="26S PROTEASOME NON-ATPASE REGULATORY SUBUNIT 3/COP9 SIGNALOSOME COMPLEX SUBUNIT 3"/>
    <property type="match status" value="1"/>
</dbReference>
<dbReference type="STRING" id="70415.A0A5S6QPU9"/>
<evidence type="ECO:0000256" key="3">
    <source>
        <dbReference type="SAM" id="MobiDB-lite"/>
    </source>
</evidence>
<name>A0A5S6QPU9_TRIMR</name>
<dbReference type="WBParaSite" id="TMUE_2000008902.1">
    <property type="protein sequence ID" value="TMUE_2000008902.1"/>
    <property type="gene ID" value="WBGene00285392"/>
</dbReference>
<proteinExistence type="inferred from homology"/>
<keyword evidence="2" id="KW-0647">Proteasome</keyword>
<dbReference type="SMART" id="SM00088">
    <property type="entry name" value="PINT"/>
    <property type="match status" value="1"/>
</dbReference>
<dbReference type="PANTHER" id="PTHR10758:SF2">
    <property type="entry name" value="26S PROTEASOME NON-ATPASE REGULATORY SUBUNIT 3"/>
    <property type="match status" value="1"/>
</dbReference>
<feature type="region of interest" description="Disordered" evidence="3">
    <location>
        <begin position="467"/>
        <end position="496"/>
    </location>
</feature>
<evidence type="ECO:0000313" key="7">
    <source>
        <dbReference type="WBParaSite" id="TMUE_2000008902.2"/>
    </source>
</evidence>
<dbReference type="AlphaFoldDB" id="A0A5S6QPU9"/>
<comment type="similarity">
    <text evidence="1">Belongs to the proteasome subunit S3 family.</text>
</comment>
<dbReference type="SMART" id="SM00753">
    <property type="entry name" value="PAM"/>
    <property type="match status" value="1"/>
</dbReference>
<dbReference type="InterPro" id="IPR013586">
    <property type="entry name" value="PSMD3_C"/>
</dbReference>
<evidence type="ECO:0000313" key="6">
    <source>
        <dbReference type="WBParaSite" id="TMUE_2000008902.1"/>
    </source>
</evidence>
<dbReference type="WBParaSite" id="TMUE_2000008902.2">
    <property type="protein sequence ID" value="TMUE_2000008902.2"/>
    <property type="gene ID" value="WBGene00285392"/>
</dbReference>
<dbReference type="InterPro" id="IPR057985">
    <property type="entry name" value="TPR_PSMD3_N"/>
</dbReference>
<evidence type="ECO:0000259" key="4">
    <source>
        <dbReference type="PROSITE" id="PS50250"/>
    </source>
</evidence>
<dbReference type="GO" id="GO:0006511">
    <property type="term" value="P:ubiquitin-dependent protein catabolic process"/>
    <property type="evidence" value="ECO:0007669"/>
    <property type="project" value="TreeGrafter"/>
</dbReference>
<dbReference type="InterPro" id="IPR036390">
    <property type="entry name" value="WH_DNA-bd_sf"/>
</dbReference>
<evidence type="ECO:0000256" key="1">
    <source>
        <dbReference type="ARBA" id="ARBA00007912"/>
    </source>
</evidence>
<dbReference type="GO" id="GO:0008541">
    <property type="term" value="C:proteasome regulatory particle, lid subcomplex"/>
    <property type="evidence" value="ECO:0007669"/>
    <property type="project" value="TreeGrafter"/>
</dbReference>
<dbReference type="SUPFAM" id="SSF46785">
    <property type="entry name" value="Winged helix' DNA-binding domain"/>
    <property type="match status" value="1"/>
</dbReference>
<dbReference type="Pfam" id="PF08375">
    <property type="entry name" value="Rpn3_C"/>
    <property type="match status" value="1"/>
</dbReference>
<dbReference type="GO" id="GO:0042176">
    <property type="term" value="P:regulation of protein catabolic process"/>
    <property type="evidence" value="ECO:0007669"/>
    <property type="project" value="InterPro"/>
</dbReference>
<dbReference type="Pfam" id="PF01399">
    <property type="entry name" value="PCI"/>
    <property type="match status" value="1"/>
</dbReference>
<sequence length="496" mass="56829">MADEVMDTDESTIKEAEELTDTPNRELENVFLEDLKEQIRYLERAEETHIPRFAYRTVRNLATLRKELTPRVLTKIINFATSETSGADVRADLLNYVRSSPESDKTSSAKKGVAASGHGRNTIPEVEAYLRLLVTLYLVDTKQVAQAQSCALEMISRCEMHNRRSLDALLAKGYFYYTLTAISHEKVTTVMQVLQKGLRTATLHHDVECQATLINCLLRIYINESLIELADALTGKVTFPDEATSNEWARFHYYYGRVKAVDLEYDKAECNFLQALRKGPQNGALGFRRLAQKFMIVVQLLAGSIPELHVFGQQHFRRALVPYKSLTKAVRFGSLDAFDNTLDRYKSVFVKDDTYTLIIRLRPNVIKAAVRSIVMVYSRISLESVRRKLGLSSTVDAEYVIAKAISEGMIEAEINHEEGYVQSKELLDVYSTTEPRVQFHMRAVYCFELYSQAMKAMRFPPKSYSRSYETAEEKREKEQQELEFAKEMAEEDEEFP</sequence>
<dbReference type="InterPro" id="IPR050756">
    <property type="entry name" value="CSN3"/>
</dbReference>
<protein>
    <submittedName>
        <fullName evidence="6 7">PCI domain-containing protein</fullName>
    </submittedName>
</protein>
<reference evidence="5" key="2">
    <citation type="submission" date="2014-03" db="EMBL/GenBank/DDBJ databases">
        <title>The whipworm genome and dual-species transcriptomics of an intimate host-pathogen interaction.</title>
        <authorList>
            <person name="Foth B.J."/>
            <person name="Tsai I.J."/>
            <person name="Reid A.J."/>
            <person name="Bancroft A.J."/>
            <person name="Nichol S."/>
            <person name="Tracey A."/>
            <person name="Holroyd N."/>
            <person name="Cotton J.A."/>
            <person name="Stanley E.J."/>
            <person name="Zarowiecki M."/>
            <person name="Liu J.Z."/>
            <person name="Huckvale T."/>
            <person name="Cooper P.J."/>
            <person name="Grencis R.K."/>
            <person name="Berriman M."/>
        </authorList>
    </citation>
    <scope>NUCLEOTIDE SEQUENCE [LARGE SCALE GENOMIC DNA]</scope>
    <source>
        <strain evidence="5">Edinburgh</strain>
    </source>
</reference>
<dbReference type="PROSITE" id="PS50250">
    <property type="entry name" value="PCI"/>
    <property type="match status" value="1"/>
</dbReference>
<reference evidence="5" key="1">
    <citation type="submission" date="2013-11" db="EMBL/GenBank/DDBJ databases">
        <authorList>
            <person name="Aslett M."/>
        </authorList>
    </citation>
    <scope>NUCLEOTIDE SEQUENCE [LARGE SCALE GENOMIC DNA]</scope>
    <source>
        <strain evidence="5">Edinburgh</strain>
    </source>
</reference>
<feature type="domain" description="PCI" evidence="4">
    <location>
        <begin position="249"/>
        <end position="428"/>
    </location>
</feature>